<reference evidence="3 4" key="1">
    <citation type="submission" date="2018-02" db="EMBL/GenBank/DDBJ databases">
        <title>The genomes of Aspergillus section Nigri reveals drivers in fungal speciation.</title>
        <authorList>
            <consortium name="DOE Joint Genome Institute"/>
            <person name="Vesth T.C."/>
            <person name="Nybo J."/>
            <person name="Theobald S."/>
            <person name="Brandl J."/>
            <person name="Frisvad J.C."/>
            <person name="Nielsen K.F."/>
            <person name="Lyhne E.K."/>
            <person name="Kogle M.E."/>
            <person name="Kuo A."/>
            <person name="Riley R."/>
            <person name="Clum A."/>
            <person name="Nolan M."/>
            <person name="Lipzen A."/>
            <person name="Salamov A."/>
            <person name="Henrissat B."/>
            <person name="Wiebenga A."/>
            <person name="De vries R.P."/>
            <person name="Grigoriev I.V."/>
            <person name="Mortensen U.H."/>
            <person name="Andersen M.R."/>
            <person name="Baker S.E."/>
        </authorList>
    </citation>
    <scope>NUCLEOTIDE SEQUENCE [LARGE SCALE GENOMIC DNA]</scope>
    <source>
        <strain evidence="3 4">CBS 121593</strain>
    </source>
</reference>
<dbReference type="AlphaFoldDB" id="A0A395GHI6"/>
<accession>A0A395GHI6</accession>
<dbReference type="STRING" id="1448316.A0A395GHI6"/>
<name>A0A395GHI6_9EURO</name>
<feature type="region of interest" description="Disordered" evidence="2">
    <location>
        <begin position="489"/>
        <end position="511"/>
    </location>
</feature>
<evidence type="ECO:0000256" key="1">
    <source>
        <dbReference type="SAM" id="Coils"/>
    </source>
</evidence>
<feature type="compositionally biased region" description="Basic and acidic residues" evidence="2">
    <location>
        <begin position="82"/>
        <end position="96"/>
    </location>
</feature>
<feature type="region of interest" description="Disordered" evidence="2">
    <location>
        <begin position="1"/>
        <end position="37"/>
    </location>
</feature>
<sequence>MFSKEDRTLDLPAQGQHGYFNTDHQNPPWGTVPEVPFDRNTEDIRASDPYRLVKSTTRSISEASRRAVLPSKSLLGRSGDSIARDTDSDGKSPFGKDHWEKQIQRMDSTHIAKAYRARSDCLKQQKLVATERLKVHTLRASMREQREEEANLRDSIGRHLSSIACCTCKASAQLIEKDYEALRSMVRSYLDLEYVHDQAEDELEEQEQELSRSAARLIYISYLGVNTDTVEGSKSKGPVRKSKADLQGPNPSPTSPAKFESSSTLFSPQSHTSKSQLQGPGILGEDKYHDPVTQIGEGVTTAGPSDLLPGLDEAAIKSCGDLPSLDQILEDVLGPSSDTAQYSGRLRRAEYVCGKNPFKLAPGERFSPFDPGDSVESPSQRRGRFINNWILHQLRSSSLESSRLRSRPEWQSMREQGFDDTDISRLALERWHSDDTGTVASGERTIIPSLRSKGCKTAIWRGIGGPSYRRKRTRSVAFAPVPPLRRMSRHDTAWDEVYPEGQSSQDFRRPF</sequence>
<proteinExistence type="predicted"/>
<dbReference type="VEuPathDB" id="FungiDB:BO80DRAFT_430369"/>
<feature type="region of interest" description="Disordered" evidence="2">
    <location>
        <begin position="230"/>
        <end position="289"/>
    </location>
</feature>
<evidence type="ECO:0000256" key="2">
    <source>
        <dbReference type="SAM" id="MobiDB-lite"/>
    </source>
</evidence>
<dbReference type="EMBL" id="KZ824515">
    <property type="protein sequence ID" value="RAK94865.1"/>
    <property type="molecule type" value="Genomic_DNA"/>
</dbReference>
<dbReference type="GeneID" id="37225558"/>
<protein>
    <submittedName>
        <fullName evidence="3">Uncharacterized protein</fullName>
    </submittedName>
</protein>
<keyword evidence="4" id="KW-1185">Reference proteome</keyword>
<feature type="compositionally biased region" description="Polar residues" evidence="2">
    <location>
        <begin position="260"/>
        <end position="278"/>
    </location>
</feature>
<evidence type="ECO:0000313" key="3">
    <source>
        <dbReference type="EMBL" id="RAK94865.1"/>
    </source>
</evidence>
<feature type="coiled-coil region" evidence="1">
    <location>
        <begin position="189"/>
        <end position="216"/>
    </location>
</feature>
<dbReference type="Proteomes" id="UP000249402">
    <property type="component" value="Unassembled WGS sequence"/>
</dbReference>
<organism evidence="3 4">
    <name type="scientific">Aspergillus ibericus CBS 121593</name>
    <dbReference type="NCBI Taxonomy" id="1448316"/>
    <lineage>
        <taxon>Eukaryota</taxon>
        <taxon>Fungi</taxon>
        <taxon>Dikarya</taxon>
        <taxon>Ascomycota</taxon>
        <taxon>Pezizomycotina</taxon>
        <taxon>Eurotiomycetes</taxon>
        <taxon>Eurotiomycetidae</taxon>
        <taxon>Eurotiales</taxon>
        <taxon>Aspergillaceae</taxon>
        <taxon>Aspergillus</taxon>
        <taxon>Aspergillus subgen. Circumdati</taxon>
    </lineage>
</organism>
<feature type="region of interest" description="Disordered" evidence="2">
    <location>
        <begin position="75"/>
        <end position="96"/>
    </location>
</feature>
<keyword evidence="1" id="KW-0175">Coiled coil</keyword>
<dbReference type="OrthoDB" id="3553547at2759"/>
<evidence type="ECO:0000313" key="4">
    <source>
        <dbReference type="Proteomes" id="UP000249402"/>
    </source>
</evidence>
<dbReference type="RefSeq" id="XP_025569193.1">
    <property type="nucleotide sequence ID" value="XM_025720693.1"/>
</dbReference>
<gene>
    <name evidence="3" type="ORF">BO80DRAFT_430369</name>
</gene>